<evidence type="ECO:0000313" key="3">
    <source>
        <dbReference type="Proteomes" id="UP000254866"/>
    </source>
</evidence>
<accession>A0A370TST1</accession>
<dbReference type="Proteomes" id="UP000254866">
    <property type="component" value="Unassembled WGS sequence"/>
</dbReference>
<organism evidence="2 3">
    <name type="scientific">Venustampulla echinocandica</name>
    <dbReference type="NCBI Taxonomy" id="2656787"/>
    <lineage>
        <taxon>Eukaryota</taxon>
        <taxon>Fungi</taxon>
        <taxon>Dikarya</taxon>
        <taxon>Ascomycota</taxon>
        <taxon>Pezizomycotina</taxon>
        <taxon>Leotiomycetes</taxon>
        <taxon>Helotiales</taxon>
        <taxon>Pleuroascaceae</taxon>
        <taxon>Venustampulla</taxon>
    </lineage>
</organism>
<feature type="region of interest" description="Disordered" evidence="1">
    <location>
        <begin position="1"/>
        <end position="42"/>
    </location>
</feature>
<name>A0A370TST1_9HELO</name>
<dbReference type="GeneID" id="43595789"/>
<proteinExistence type="predicted"/>
<gene>
    <name evidence="2" type="ORF">BP5553_02940</name>
</gene>
<dbReference type="EMBL" id="NPIC01000002">
    <property type="protein sequence ID" value="RDL38600.1"/>
    <property type="molecule type" value="Genomic_DNA"/>
</dbReference>
<protein>
    <submittedName>
        <fullName evidence="2">Uncharacterized protein</fullName>
    </submittedName>
</protein>
<sequence length="131" mass="14353">MLLESLASSVGGGTRPHHAKTSMLLRRAKTSDVNPSFRPVRGSPDPLAPYAFLDMPTTCVDSEIPSKTRRAGRGLKDLLDDDAEFLQRGTSHVEPDAASFQISAAAKSPIEFYKDKLFDPDKRRKSLGPQI</sequence>
<dbReference type="RefSeq" id="XP_031871256.1">
    <property type="nucleotide sequence ID" value="XM_032011563.1"/>
</dbReference>
<dbReference type="AlphaFoldDB" id="A0A370TST1"/>
<evidence type="ECO:0000256" key="1">
    <source>
        <dbReference type="SAM" id="MobiDB-lite"/>
    </source>
</evidence>
<comment type="caution">
    <text evidence="2">The sequence shown here is derived from an EMBL/GenBank/DDBJ whole genome shotgun (WGS) entry which is preliminary data.</text>
</comment>
<evidence type="ECO:0000313" key="2">
    <source>
        <dbReference type="EMBL" id="RDL38600.1"/>
    </source>
</evidence>
<keyword evidence="3" id="KW-1185">Reference proteome</keyword>
<reference evidence="2 3" key="1">
    <citation type="journal article" date="2018" name="IMA Fungus">
        <title>IMA Genome-F 9: Draft genome sequence of Annulohypoxylon stygium, Aspergillus mulundensis, Berkeleyomyces basicola (syn. Thielaviopsis basicola), Ceratocystis smalleyi, two Cercospora beticola strains, Coleophoma cylindrospora, Fusarium fracticaudum, Phialophora cf. hyalina, and Morchella septimelata.</title>
        <authorList>
            <person name="Wingfield B.D."/>
            <person name="Bills G.F."/>
            <person name="Dong Y."/>
            <person name="Huang W."/>
            <person name="Nel W.J."/>
            <person name="Swalarsk-Parry B.S."/>
            <person name="Vaghefi N."/>
            <person name="Wilken P.M."/>
            <person name="An Z."/>
            <person name="de Beer Z.W."/>
            <person name="De Vos L."/>
            <person name="Chen L."/>
            <person name="Duong T.A."/>
            <person name="Gao Y."/>
            <person name="Hammerbacher A."/>
            <person name="Kikkert J.R."/>
            <person name="Li Y."/>
            <person name="Li H."/>
            <person name="Li K."/>
            <person name="Li Q."/>
            <person name="Liu X."/>
            <person name="Ma X."/>
            <person name="Naidoo K."/>
            <person name="Pethybridge S.J."/>
            <person name="Sun J."/>
            <person name="Steenkamp E.T."/>
            <person name="van der Nest M.A."/>
            <person name="van Wyk S."/>
            <person name="Wingfield M.J."/>
            <person name="Xiong C."/>
            <person name="Yue Q."/>
            <person name="Zhang X."/>
        </authorList>
    </citation>
    <scope>NUCLEOTIDE SEQUENCE [LARGE SCALE GENOMIC DNA]</scope>
    <source>
        <strain evidence="2 3">BP 5553</strain>
    </source>
</reference>